<name>A0A371J786_9FIRM</name>
<feature type="transmembrane region" description="Helical" evidence="6">
    <location>
        <begin position="196"/>
        <end position="214"/>
    </location>
</feature>
<dbReference type="CDD" id="cd06580">
    <property type="entry name" value="TM_PBP1_transp_TpRbsC_like"/>
    <property type="match status" value="1"/>
</dbReference>
<dbReference type="Proteomes" id="UP000215694">
    <property type="component" value="Unassembled WGS sequence"/>
</dbReference>
<dbReference type="RefSeq" id="WP_094366346.1">
    <property type="nucleotide sequence ID" value="NZ_NOJY02000006.1"/>
</dbReference>
<dbReference type="EMBL" id="NOJY02000006">
    <property type="protein sequence ID" value="RDY28538.1"/>
    <property type="molecule type" value="Genomic_DNA"/>
</dbReference>
<comment type="subcellular location">
    <subcellularLocation>
        <location evidence="1">Cell membrane</location>
        <topology evidence="1">Multi-pass membrane protein</topology>
    </subcellularLocation>
</comment>
<evidence type="ECO:0000256" key="2">
    <source>
        <dbReference type="ARBA" id="ARBA00022475"/>
    </source>
</evidence>
<dbReference type="OrthoDB" id="45037at2"/>
<feature type="transmembrane region" description="Helical" evidence="6">
    <location>
        <begin position="20"/>
        <end position="39"/>
    </location>
</feature>
<dbReference type="PANTHER" id="PTHR47089">
    <property type="entry name" value="ABC TRANSPORTER, PERMEASE PROTEIN"/>
    <property type="match status" value="1"/>
</dbReference>
<evidence type="ECO:0000256" key="1">
    <source>
        <dbReference type="ARBA" id="ARBA00004651"/>
    </source>
</evidence>
<feature type="transmembrane region" description="Helical" evidence="6">
    <location>
        <begin position="59"/>
        <end position="80"/>
    </location>
</feature>
<keyword evidence="3 6" id="KW-0812">Transmembrane</keyword>
<dbReference type="GO" id="GO:0005886">
    <property type="term" value="C:plasma membrane"/>
    <property type="evidence" value="ECO:0007669"/>
    <property type="project" value="UniProtKB-SubCell"/>
</dbReference>
<feature type="transmembrane region" description="Helical" evidence="6">
    <location>
        <begin position="323"/>
        <end position="342"/>
    </location>
</feature>
<organism evidence="7 8">
    <name type="scientific">Romboutsia weinsteinii</name>
    <dbReference type="NCBI Taxonomy" id="2020949"/>
    <lineage>
        <taxon>Bacteria</taxon>
        <taxon>Bacillati</taxon>
        <taxon>Bacillota</taxon>
        <taxon>Clostridia</taxon>
        <taxon>Peptostreptococcales</taxon>
        <taxon>Peptostreptococcaceae</taxon>
        <taxon>Romboutsia</taxon>
    </lineage>
</organism>
<evidence type="ECO:0000313" key="8">
    <source>
        <dbReference type="Proteomes" id="UP000215694"/>
    </source>
</evidence>
<reference evidence="7 8" key="1">
    <citation type="journal article" date="2017" name="Genome Announc.">
        <title>Draft Genome Sequence of Romboutsia weinsteinii sp. nov. Strain CCRI-19649(T) Isolated from Surface Water.</title>
        <authorList>
            <person name="Maheux A.F."/>
            <person name="Boudreau D.K."/>
            <person name="Berube E."/>
            <person name="Boissinot M."/>
            <person name="Cantin P."/>
            <person name="Raymond F."/>
            <person name="Corbeil J."/>
            <person name="Omar R.F."/>
            <person name="Bergeron M.G."/>
        </authorList>
    </citation>
    <scope>NUCLEOTIDE SEQUENCE [LARGE SCALE GENOMIC DNA]</scope>
    <source>
        <strain evidence="7 8">CCRI-19649</strain>
    </source>
</reference>
<evidence type="ECO:0000256" key="3">
    <source>
        <dbReference type="ARBA" id="ARBA00022692"/>
    </source>
</evidence>
<proteinExistence type="predicted"/>
<dbReference type="GO" id="GO:0022857">
    <property type="term" value="F:transmembrane transporter activity"/>
    <property type="evidence" value="ECO:0007669"/>
    <property type="project" value="InterPro"/>
</dbReference>
<keyword evidence="8" id="KW-1185">Reference proteome</keyword>
<keyword evidence="5 6" id="KW-0472">Membrane</keyword>
<evidence type="ECO:0000313" key="7">
    <source>
        <dbReference type="EMBL" id="RDY28538.1"/>
    </source>
</evidence>
<feature type="transmembrane region" description="Helical" evidence="6">
    <location>
        <begin position="92"/>
        <end position="110"/>
    </location>
</feature>
<keyword evidence="4 6" id="KW-1133">Transmembrane helix</keyword>
<keyword evidence="2" id="KW-1003">Cell membrane</keyword>
<feature type="transmembrane region" description="Helical" evidence="6">
    <location>
        <begin position="116"/>
        <end position="137"/>
    </location>
</feature>
<dbReference type="PANTHER" id="PTHR47089:SF1">
    <property type="entry name" value="GUANOSINE ABC TRANSPORTER PERMEASE PROTEIN NUPP"/>
    <property type="match status" value="1"/>
</dbReference>
<protein>
    <submittedName>
        <fullName evidence="7">ABC transporter permease</fullName>
    </submittedName>
</protein>
<comment type="caution">
    <text evidence="7">The sequence shown here is derived from an EMBL/GenBank/DDBJ whole genome shotgun (WGS) entry which is preliminary data.</text>
</comment>
<feature type="transmembrane region" description="Helical" evidence="6">
    <location>
        <begin position="243"/>
        <end position="261"/>
    </location>
</feature>
<evidence type="ECO:0000256" key="6">
    <source>
        <dbReference type="SAM" id="Phobius"/>
    </source>
</evidence>
<sequence length="363" mass="40088">MSKKSKSNSNFLKYFDSMRLLVAILIALAITTVIIFSVSENPIEALTTLLLGPLQSKRYFFNVLEMMVPLMFTGLSLALVFKSGNFSMITDASFYMGAVIAVFIAIKLPLPAVIHPAFAILIAGVIGGLIGSIPAFCRVKFKANELVTSLMLNYVFFFSGIYIINKFLIDRNASNFASLKFLKSSSLGNIVDGTRLHYGFVIALLLCAALYIFLTRTKWGYEIRLVGSNIEFAKYSGIKTGRVILYTSFISGAVAAMGGAIEKLGMYNRFQWANAPTYAWDGVIIATLSGNNPKFIPLAAFFLSYIRVGADIMSRKTDVQNELVAIIQGIIILLVTAERFLYFMKQRKESQMALENAMNKGGK</sequence>
<gene>
    <name evidence="7" type="ORF">CHL78_004955</name>
</gene>
<feature type="transmembrane region" description="Helical" evidence="6">
    <location>
        <begin position="149"/>
        <end position="169"/>
    </location>
</feature>
<evidence type="ECO:0000256" key="4">
    <source>
        <dbReference type="ARBA" id="ARBA00022989"/>
    </source>
</evidence>
<evidence type="ECO:0000256" key="5">
    <source>
        <dbReference type="ARBA" id="ARBA00023136"/>
    </source>
</evidence>
<dbReference type="InterPro" id="IPR001851">
    <property type="entry name" value="ABC_transp_permease"/>
</dbReference>
<dbReference type="AlphaFoldDB" id="A0A371J786"/>
<dbReference type="Pfam" id="PF02653">
    <property type="entry name" value="BPD_transp_2"/>
    <property type="match status" value="1"/>
</dbReference>
<accession>A0A371J786</accession>